<evidence type="ECO:0000256" key="7">
    <source>
        <dbReference type="ARBA" id="ARBA00022989"/>
    </source>
</evidence>
<sequence length="265" mass="27316">MIALSRTIPLHGADGSVLIQTLALIPPVAVAAWGGGMPFLGTLAVAMVVVLAWDYIFATLRQRAVKPYGITTAAIFVLFVPPEMPLWHLIVVLSLGAVIAEHVFGGRGFAFLSPATAALALGLLSLPNLALMTPSPAIAWACLPGAVLLLLFGMLSVPIALVFLTTLVIAFGITTPPEAVGLLAACSVALLFLVGDPLSAAVTGMGRVLYGALAGVLAWVFSGFGGGVPSADALVFAALLASLFAPLLDTMAVAVNGFWRRRRYG</sequence>
<name>A0A975TTM0_9RHOB</name>
<dbReference type="EMBL" id="JAIMBW010000001">
    <property type="protein sequence ID" value="MBY4893860.1"/>
    <property type="molecule type" value="Genomic_DNA"/>
</dbReference>
<evidence type="ECO:0000256" key="2">
    <source>
        <dbReference type="ARBA" id="ARBA00022553"/>
    </source>
</evidence>
<dbReference type="InterPro" id="IPR004338">
    <property type="entry name" value="NqrB/RnfD"/>
</dbReference>
<keyword evidence="7 9" id="KW-1133">Transmembrane helix</keyword>
<proteinExistence type="predicted"/>
<protein>
    <submittedName>
        <fullName evidence="10">RnfABCDGE type electron transport complex subunit D</fullName>
    </submittedName>
</protein>
<evidence type="ECO:0000256" key="6">
    <source>
        <dbReference type="ARBA" id="ARBA00022967"/>
    </source>
</evidence>
<dbReference type="Proteomes" id="UP000693972">
    <property type="component" value="Unassembled WGS sequence"/>
</dbReference>
<keyword evidence="1" id="KW-0813">Transport</keyword>
<organism evidence="10">
    <name type="scientific">Gymnodinialimonas phycosphaerae</name>
    <dbReference type="NCBI Taxonomy" id="2841589"/>
    <lineage>
        <taxon>Bacteria</taxon>
        <taxon>Pseudomonadati</taxon>
        <taxon>Pseudomonadota</taxon>
        <taxon>Alphaproteobacteria</taxon>
        <taxon>Rhodobacterales</taxon>
        <taxon>Paracoccaceae</taxon>
        <taxon>Gymnodinialimonas</taxon>
    </lineage>
</organism>
<keyword evidence="3" id="KW-0285">Flavoprotein</keyword>
<keyword evidence="4" id="KW-0288">FMN</keyword>
<evidence type="ECO:0000313" key="10">
    <source>
        <dbReference type="EMBL" id="QXL86554.1"/>
    </source>
</evidence>
<keyword evidence="11" id="KW-1185">Reference proteome</keyword>
<keyword evidence="8 9" id="KW-0472">Membrane</keyword>
<feature type="transmembrane region" description="Helical" evidence="9">
    <location>
        <begin position="39"/>
        <end position="58"/>
    </location>
</feature>
<feature type="transmembrane region" description="Helical" evidence="9">
    <location>
        <begin position="111"/>
        <end position="131"/>
    </location>
</feature>
<feature type="transmembrane region" description="Helical" evidence="9">
    <location>
        <begin position="143"/>
        <end position="173"/>
    </location>
</feature>
<dbReference type="EMBL" id="CP078073">
    <property type="protein sequence ID" value="QXL86554.1"/>
    <property type="molecule type" value="Genomic_DNA"/>
</dbReference>
<dbReference type="GO" id="GO:0005886">
    <property type="term" value="C:plasma membrane"/>
    <property type="evidence" value="ECO:0007669"/>
    <property type="project" value="TreeGrafter"/>
</dbReference>
<keyword evidence="6" id="KW-1278">Translocase</keyword>
<dbReference type="Pfam" id="PF03116">
    <property type="entry name" value="NQR2_RnfD_RnfE"/>
    <property type="match status" value="2"/>
</dbReference>
<evidence type="ECO:0000256" key="1">
    <source>
        <dbReference type="ARBA" id="ARBA00022448"/>
    </source>
</evidence>
<dbReference type="GO" id="GO:0055085">
    <property type="term" value="P:transmembrane transport"/>
    <property type="evidence" value="ECO:0007669"/>
    <property type="project" value="InterPro"/>
</dbReference>
<dbReference type="PANTHER" id="PTHR30578:SF1">
    <property type="entry name" value="NA(+)-TRANSLOCATING NADH-QUINONE REDUCTASE SUBUNIT B"/>
    <property type="match status" value="1"/>
</dbReference>
<evidence type="ECO:0000256" key="9">
    <source>
        <dbReference type="SAM" id="Phobius"/>
    </source>
</evidence>
<feature type="transmembrane region" description="Helical" evidence="9">
    <location>
        <begin position="208"/>
        <end position="228"/>
    </location>
</feature>
<gene>
    <name evidence="10" type="ORF">KUL25_13900</name>
</gene>
<evidence type="ECO:0000256" key="4">
    <source>
        <dbReference type="ARBA" id="ARBA00022643"/>
    </source>
</evidence>
<accession>A0A975TTM0</accession>
<dbReference type="AlphaFoldDB" id="A0A975TTM0"/>
<feature type="transmembrane region" description="Helical" evidence="9">
    <location>
        <begin position="70"/>
        <end position="99"/>
    </location>
</feature>
<dbReference type="PANTHER" id="PTHR30578">
    <property type="entry name" value="ELECTRON TRANSPORT COMPLEX PROTEIN RNFD"/>
    <property type="match status" value="1"/>
</dbReference>
<evidence type="ECO:0000256" key="5">
    <source>
        <dbReference type="ARBA" id="ARBA00022692"/>
    </source>
</evidence>
<reference evidence="10 11" key="1">
    <citation type="submission" date="2021-07" db="EMBL/GenBank/DDBJ databases">
        <title>Karlodiniumbacter phycospheric gen. nov., sp. nov., a phycosphere bacterium isolated from karlodinium veneficum.</title>
        <authorList>
            <person name="Peng Y."/>
            <person name="Jiang L."/>
            <person name="Lee J."/>
        </authorList>
    </citation>
    <scope>NUCLEOTIDE SEQUENCE</scope>
    <source>
        <strain evidence="10 11">N5</strain>
    </source>
</reference>
<keyword evidence="5 9" id="KW-0812">Transmembrane</keyword>
<keyword evidence="2" id="KW-0597">Phosphoprotein</keyword>
<evidence type="ECO:0000256" key="3">
    <source>
        <dbReference type="ARBA" id="ARBA00022630"/>
    </source>
</evidence>
<evidence type="ECO:0000256" key="8">
    <source>
        <dbReference type="ARBA" id="ARBA00023136"/>
    </source>
</evidence>
<feature type="transmembrane region" description="Helical" evidence="9">
    <location>
        <begin position="234"/>
        <end position="259"/>
    </location>
</feature>
<evidence type="ECO:0000313" key="11">
    <source>
        <dbReference type="Proteomes" id="UP000693972"/>
    </source>
</evidence>
<feature type="transmembrane region" description="Helical" evidence="9">
    <location>
        <begin position="179"/>
        <end position="196"/>
    </location>
</feature>
<dbReference type="RefSeq" id="WP_257893499.1">
    <property type="nucleotide sequence ID" value="NZ_JAIMBW010000001.1"/>
</dbReference>